<evidence type="ECO:0000313" key="3">
    <source>
        <dbReference type="Proteomes" id="UP001189429"/>
    </source>
</evidence>
<proteinExistence type="predicted"/>
<accession>A0ABN9V3N4</accession>
<reference evidence="2" key="1">
    <citation type="submission" date="2023-10" db="EMBL/GenBank/DDBJ databases">
        <authorList>
            <person name="Chen Y."/>
            <person name="Shah S."/>
            <person name="Dougan E. K."/>
            <person name="Thang M."/>
            <person name="Chan C."/>
        </authorList>
    </citation>
    <scope>NUCLEOTIDE SEQUENCE [LARGE SCALE GENOMIC DNA]</scope>
</reference>
<gene>
    <name evidence="2" type="ORF">PCOR1329_LOCUS54321</name>
</gene>
<comment type="caution">
    <text evidence="2">The sequence shown here is derived from an EMBL/GenBank/DDBJ whole genome shotgun (WGS) entry which is preliminary data.</text>
</comment>
<evidence type="ECO:0008006" key="4">
    <source>
        <dbReference type="Google" id="ProtNLM"/>
    </source>
</evidence>
<name>A0ABN9V3N4_9DINO</name>
<keyword evidence="1" id="KW-0472">Membrane</keyword>
<keyword evidence="1" id="KW-0812">Transmembrane</keyword>
<protein>
    <recommendedName>
        <fullName evidence="4">Copper transporter</fullName>
    </recommendedName>
</protein>
<dbReference type="Proteomes" id="UP001189429">
    <property type="component" value="Unassembled WGS sequence"/>
</dbReference>
<evidence type="ECO:0000313" key="2">
    <source>
        <dbReference type="EMBL" id="CAK0867367.1"/>
    </source>
</evidence>
<feature type="transmembrane region" description="Helical" evidence="1">
    <location>
        <begin position="38"/>
        <end position="61"/>
    </location>
</feature>
<dbReference type="EMBL" id="CAUYUJ010016635">
    <property type="protein sequence ID" value="CAK0867367.1"/>
    <property type="molecule type" value="Genomic_DNA"/>
</dbReference>
<evidence type="ECO:0000256" key="1">
    <source>
        <dbReference type="SAM" id="Phobius"/>
    </source>
</evidence>
<feature type="non-terminal residue" evidence="2">
    <location>
        <position position="118"/>
    </location>
</feature>
<organism evidence="2 3">
    <name type="scientific">Prorocentrum cordatum</name>
    <dbReference type="NCBI Taxonomy" id="2364126"/>
    <lineage>
        <taxon>Eukaryota</taxon>
        <taxon>Sar</taxon>
        <taxon>Alveolata</taxon>
        <taxon>Dinophyceae</taxon>
        <taxon>Prorocentrales</taxon>
        <taxon>Prorocentraceae</taxon>
        <taxon>Prorocentrum</taxon>
    </lineage>
</organism>
<keyword evidence="3" id="KW-1185">Reference proteome</keyword>
<sequence>MFFCGVSPRSAALVLICTSVPCGLLVIGWAIYTVFFALVGGGGAGSMLSGLMGWMGVMSLVEARRIWQLRKARQLHTHPLFEVARSWQRSDRDQFGRVHRINNSDFDDEQVLTRGCAA</sequence>
<keyword evidence="1" id="KW-1133">Transmembrane helix</keyword>
<feature type="transmembrane region" description="Helical" evidence="1">
    <location>
        <begin position="12"/>
        <end position="32"/>
    </location>
</feature>